<keyword evidence="2" id="KW-1185">Reference proteome</keyword>
<dbReference type="EMBL" id="FZPA01000001">
    <property type="protein sequence ID" value="SNS41644.1"/>
    <property type="molecule type" value="Genomic_DNA"/>
</dbReference>
<dbReference type="AlphaFoldDB" id="A0A239ECH2"/>
<evidence type="ECO:0000313" key="1">
    <source>
        <dbReference type="EMBL" id="SNS41644.1"/>
    </source>
</evidence>
<evidence type="ECO:0000313" key="2">
    <source>
        <dbReference type="Proteomes" id="UP000198339"/>
    </source>
</evidence>
<sequence length="246" mass="25828">MKILLGLGGVVGLVAAMLVFGFPNRAPAASHVENALAQPVLVELFTSQGCSSCPPADRLLARLDGEDGVVAVSRPVTYWDRLGWKDTLARSGNDRLQRDYAARGIPGSGVYTPEAVVQGAAAAVGSDESALRDLIAGSRKDKAIALAQQGAEVVASRARANVELRFLAIASHSMVDIAKGENRGRRIGYTNVVLAEQLAPCDPSLACRAPIPAGIAGRKGADRWAAILQDRDGGTVRAVRWIRPAA</sequence>
<protein>
    <recommendedName>
        <fullName evidence="3">DUF1223 domain-containing protein</fullName>
    </recommendedName>
</protein>
<accession>A0A239ECH2</accession>
<dbReference type="RefSeq" id="WP_170935417.1">
    <property type="nucleotide sequence ID" value="NZ_FZPA01000001.1"/>
</dbReference>
<dbReference type="InterPro" id="IPR036249">
    <property type="entry name" value="Thioredoxin-like_sf"/>
</dbReference>
<dbReference type="PANTHER" id="PTHR36057:SF1">
    <property type="entry name" value="LIPOPROTEIN LIPID ATTACHMENT SITE-LIKE PROTEIN, PUTATIVE (DUF1223)-RELATED"/>
    <property type="match status" value="1"/>
</dbReference>
<dbReference type="InterPro" id="IPR010634">
    <property type="entry name" value="DUF1223"/>
</dbReference>
<dbReference type="Proteomes" id="UP000198339">
    <property type="component" value="Unassembled WGS sequence"/>
</dbReference>
<gene>
    <name evidence="1" type="ORF">SAMN06295955_101682</name>
</gene>
<evidence type="ECO:0008006" key="3">
    <source>
        <dbReference type="Google" id="ProtNLM"/>
    </source>
</evidence>
<dbReference type="Pfam" id="PF06764">
    <property type="entry name" value="DUF1223"/>
    <property type="match status" value="1"/>
</dbReference>
<organism evidence="1 2">
    <name type="scientific">Sphingopyxis indica</name>
    <dbReference type="NCBI Taxonomy" id="436663"/>
    <lineage>
        <taxon>Bacteria</taxon>
        <taxon>Pseudomonadati</taxon>
        <taxon>Pseudomonadota</taxon>
        <taxon>Alphaproteobacteria</taxon>
        <taxon>Sphingomonadales</taxon>
        <taxon>Sphingomonadaceae</taxon>
        <taxon>Sphingopyxis</taxon>
    </lineage>
</organism>
<proteinExistence type="predicted"/>
<reference evidence="1 2" key="1">
    <citation type="submission" date="2017-06" db="EMBL/GenBank/DDBJ databases">
        <authorList>
            <person name="Kim H.J."/>
            <person name="Triplett B.A."/>
        </authorList>
    </citation>
    <scope>NUCLEOTIDE SEQUENCE [LARGE SCALE GENOMIC DNA]</scope>
    <source>
        <strain evidence="1 2">DS15</strain>
    </source>
</reference>
<dbReference type="SUPFAM" id="SSF52833">
    <property type="entry name" value="Thioredoxin-like"/>
    <property type="match status" value="1"/>
</dbReference>
<dbReference type="PANTHER" id="PTHR36057">
    <property type="match status" value="1"/>
</dbReference>
<name>A0A239ECH2_9SPHN</name>